<sequence>MSQFLNRQQSTCFGSMDRSKTVFPGAERTLCNSSADGSAMPDAVQKTEGFWGALPVLAPGNVVEGDVGAHDTVVVLVPAWVRVSRMPQVQRSHRRILVALFVSVSPQATWCSQCLDTGQCSGLLTSGCRIETCRFQRKKLRAPLATEGRRAVTVRATSSRAQTYWRHLPGTAYLFGLRNVLRNWFQLTQARKRRWQPLVGPGGRTSSGQSKPRTLLMASDEHRTTFGHTEALSGLPTEVFAIEVGFGVDLHGQDAQVAAERACNDALHRNSYPGLRKFLPPPGDLQQMRVHVLLGLPPEFHNRVDKHALRRLFPYGQVEVEIVPGGLAASSGIYLGEHGDRPGDDRLVIANAVITVGYNP</sequence>
<evidence type="ECO:0000256" key="2">
    <source>
        <dbReference type="ARBA" id="ARBA00023134"/>
    </source>
</evidence>
<keyword evidence="4" id="KW-1185">Reference proteome</keyword>
<dbReference type="GeneID" id="16994289"/>
<evidence type="ECO:0000313" key="3">
    <source>
        <dbReference type="EMBL" id="BAM80636.1"/>
    </source>
</evidence>
<dbReference type="Proteomes" id="UP000007014">
    <property type="component" value="Chromosome 11"/>
</dbReference>
<gene>
    <name evidence="3" type="ORF">CYME_CMK302C</name>
</gene>
<dbReference type="Gramene" id="CMK302CT">
    <property type="protein sequence ID" value="CMK302CT"/>
    <property type="gene ID" value="CMK302C"/>
</dbReference>
<dbReference type="KEGG" id="cme:CYME_CMK302C"/>
<dbReference type="Gene3D" id="3.30.1330.20">
    <property type="entry name" value="Tubulin/FtsZ, C-terminal domain"/>
    <property type="match status" value="1"/>
</dbReference>
<dbReference type="HOGENOM" id="CLU_770209_0_0_1"/>
<dbReference type="EMBL" id="AP006493">
    <property type="protein sequence ID" value="BAM80636.1"/>
    <property type="molecule type" value="Genomic_DNA"/>
</dbReference>
<dbReference type="Pfam" id="PF09585">
    <property type="entry name" value="Lin0512_fam"/>
    <property type="match status" value="1"/>
</dbReference>
<evidence type="ECO:0000256" key="1">
    <source>
        <dbReference type="ARBA" id="ARBA00022741"/>
    </source>
</evidence>
<keyword evidence="2" id="KW-0342">GTP-binding</keyword>
<proteinExistence type="predicted"/>
<reference evidence="3 4" key="2">
    <citation type="journal article" date="2007" name="BMC Biol.">
        <title>A 100%-complete sequence reveals unusually simple genomic features in the hot-spring red alga Cyanidioschyzon merolae.</title>
        <authorList>
            <person name="Nozaki H."/>
            <person name="Takano H."/>
            <person name="Misumi O."/>
            <person name="Terasawa K."/>
            <person name="Matsuzaki M."/>
            <person name="Maruyama S."/>
            <person name="Nishida K."/>
            <person name="Yagisawa F."/>
            <person name="Yoshida Y."/>
            <person name="Fujiwara T."/>
            <person name="Takio S."/>
            <person name="Tamura K."/>
            <person name="Chung S.J."/>
            <person name="Nakamura S."/>
            <person name="Kuroiwa H."/>
            <person name="Tanaka K."/>
            <person name="Sato N."/>
            <person name="Kuroiwa T."/>
        </authorList>
    </citation>
    <scope>NUCLEOTIDE SEQUENCE [LARGE SCALE GENOMIC DNA]</scope>
    <source>
        <strain evidence="3 4">10D</strain>
    </source>
</reference>
<dbReference type="PANTHER" id="PTHR34784">
    <property type="entry name" value="50S RIBOSOMAL PROTEIN L34"/>
    <property type="match status" value="1"/>
</dbReference>
<dbReference type="InterPro" id="IPR011719">
    <property type="entry name" value="CHP02058"/>
</dbReference>
<accession>M1USG8</accession>
<dbReference type="InterPro" id="IPR037103">
    <property type="entry name" value="Tubulin/FtsZ-like_C"/>
</dbReference>
<dbReference type="RefSeq" id="XP_005536672.1">
    <property type="nucleotide sequence ID" value="XM_005536615.1"/>
</dbReference>
<dbReference type="NCBIfam" id="TIGR02058">
    <property type="entry name" value="lin0512_fam"/>
    <property type="match status" value="1"/>
</dbReference>
<reference evidence="3 4" key="1">
    <citation type="journal article" date="2004" name="Nature">
        <title>Genome sequence of the ultrasmall unicellular red alga Cyanidioschyzon merolae 10D.</title>
        <authorList>
            <person name="Matsuzaki M."/>
            <person name="Misumi O."/>
            <person name="Shin-i T."/>
            <person name="Maruyama S."/>
            <person name="Takahara M."/>
            <person name="Miyagishima S."/>
            <person name="Mori T."/>
            <person name="Nishida K."/>
            <person name="Yagisawa F."/>
            <person name="Nishida K."/>
            <person name="Yoshida Y."/>
            <person name="Nishimura Y."/>
            <person name="Nakao S."/>
            <person name="Kobayashi T."/>
            <person name="Momoyama Y."/>
            <person name="Higashiyama T."/>
            <person name="Minoda A."/>
            <person name="Sano M."/>
            <person name="Nomoto H."/>
            <person name="Oishi K."/>
            <person name="Hayashi H."/>
            <person name="Ohta F."/>
            <person name="Nishizaka S."/>
            <person name="Haga S."/>
            <person name="Miura S."/>
            <person name="Morishita T."/>
            <person name="Kabeya Y."/>
            <person name="Terasawa K."/>
            <person name="Suzuki Y."/>
            <person name="Ishii Y."/>
            <person name="Asakawa S."/>
            <person name="Takano H."/>
            <person name="Ohta N."/>
            <person name="Kuroiwa H."/>
            <person name="Tanaka K."/>
            <person name="Shimizu N."/>
            <person name="Sugano S."/>
            <person name="Sato N."/>
            <person name="Nozaki H."/>
            <person name="Ogasawara N."/>
            <person name="Kohara Y."/>
            <person name="Kuroiwa T."/>
        </authorList>
    </citation>
    <scope>NUCLEOTIDE SEQUENCE [LARGE SCALE GENOMIC DNA]</scope>
    <source>
        <strain evidence="3 4">10D</strain>
    </source>
</reference>
<evidence type="ECO:0000313" key="4">
    <source>
        <dbReference type="Proteomes" id="UP000007014"/>
    </source>
</evidence>
<dbReference type="OrthoDB" id="193238at2759"/>
<organism evidence="3 4">
    <name type="scientific">Cyanidioschyzon merolae (strain NIES-3377 / 10D)</name>
    <name type="common">Unicellular red alga</name>
    <dbReference type="NCBI Taxonomy" id="280699"/>
    <lineage>
        <taxon>Eukaryota</taxon>
        <taxon>Rhodophyta</taxon>
        <taxon>Bangiophyceae</taxon>
        <taxon>Cyanidiales</taxon>
        <taxon>Cyanidiaceae</taxon>
        <taxon>Cyanidioschyzon</taxon>
    </lineage>
</organism>
<dbReference type="PANTHER" id="PTHR34784:SF1">
    <property type="entry name" value="50S RIBOSOMAL PROTEIN L34"/>
    <property type="match status" value="1"/>
</dbReference>
<keyword evidence="1" id="KW-0547">Nucleotide-binding</keyword>
<dbReference type="GO" id="GO:0005525">
    <property type="term" value="F:GTP binding"/>
    <property type="evidence" value="ECO:0007669"/>
    <property type="project" value="UniProtKB-KW"/>
</dbReference>
<name>M1USG8_CYAM1</name>
<protein>
    <submittedName>
        <fullName evidence="3">Uncharacterized protein</fullName>
    </submittedName>
</protein>
<dbReference type="AlphaFoldDB" id="M1USG8"/>
<dbReference type="eggNOG" id="ENOG502RZVV">
    <property type="taxonomic scope" value="Eukaryota"/>
</dbReference>